<name>A0A1R2BIV1_9CILI</name>
<protein>
    <recommendedName>
        <fullName evidence="6">RING-type domain-containing protein</fullName>
    </recommendedName>
</protein>
<feature type="transmembrane region" description="Helical" evidence="5">
    <location>
        <begin position="230"/>
        <end position="252"/>
    </location>
</feature>
<keyword evidence="2 4" id="KW-0863">Zinc-finger</keyword>
<evidence type="ECO:0000256" key="1">
    <source>
        <dbReference type="ARBA" id="ARBA00022723"/>
    </source>
</evidence>
<keyword evidence="5" id="KW-0812">Transmembrane</keyword>
<reference evidence="7 8" key="1">
    <citation type="submission" date="2016-11" db="EMBL/GenBank/DDBJ databases">
        <title>The macronuclear genome of Stentor coeruleus: a giant cell with tiny introns.</title>
        <authorList>
            <person name="Slabodnick M."/>
            <person name="Ruby J.G."/>
            <person name="Reiff S.B."/>
            <person name="Swart E.C."/>
            <person name="Gosai S."/>
            <person name="Prabakaran S."/>
            <person name="Witkowska E."/>
            <person name="Larue G.E."/>
            <person name="Fisher S."/>
            <person name="Freeman R.M."/>
            <person name="Gunawardena J."/>
            <person name="Chu W."/>
            <person name="Stover N.A."/>
            <person name="Gregory B.D."/>
            <person name="Nowacki M."/>
            <person name="Derisi J."/>
            <person name="Roy S.W."/>
            <person name="Marshall W.F."/>
            <person name="Sood P."/>
        </authorList>
    </citation>
    <scope>NUCLEOTIDE SEQUENCE [LARGE SCALE GENOMIC DNA]</scope>
    <source>
        <strain evidence="7">WM001</strain>
    </source>
</reference>
<gene>
    <name evidence="7" type="ORF">SteCoe_23825</name>
</gene>
<dbReference type="GO" id="GO:0008270">
    <property type="term" value="F:zinc ion binding"/>
    <property type="evidence" value="ECO:0007669"/>
    <property type="project" value="UniProtKB-KW"/>
</dbReference>
<evidence type="ECO:0000256" key="4">
    <source>
        <dbReference type="PROSITE-ProRule" id="PRU00175"/>
    </source>
</evidence>
<feature type="transmembrane region" description="Helical" evidence="5">
    <location>
        <begin position="19"/>
        <end position="38"/>
    </location>
</feature>
<accession>A0A1R2BIV1</accession>
<dbReference type="InterPro" id="IPR013083">
    <property type="entry name" value="Znf_RING/FYVE/PHD"/>
</dbReference>
<dbReference type="EMBL" id="MPUH01000614">
    <property type="protein sequence ID" value="OMJ76713.1"/>
    <property type="molecule type" value="Genomic_DNA"/>
</dbReference>
<dbReference type="PANTHER" id="PTHR46858">
    <property type="entry name" value="OS05G0521000 PROTEIN"/>
    <property type="match status" value="1"/>
</dbReference>
<dbReference type="InterPro" id="IPR001841">
    <property type="entry name" value="Znf_RING"/>
</dbReference>
<keyword evidence="3" id="KW-0862">Zinc</keyword>
<feature type="transmembrane region" description="Helical" evidence="5">
    <location>
        <begin position="130"/>
        <end position="150"/>
    </location>
</feature>
<dbReference type="Pfam" id="PF13920">
    <property type="entry name" value="zf-C3HC4_3"/>
    <property type="match status" value="1"/>
</dbReference>
<keyword evidence="5" id="KW-0472">Membrane</keyword>
<dbReference type="GO" id="GO:0061630">
    <property type="term" value="F:ubiquitin protein ligase activity"/>
    <property type="evidence" value="ECO:0007669"/>
    <property type="project" value="TreeGrafter"/>
</dbReference>
<keyword evidence="1" id="KW-0479">Metal-binding</keyword>
<feature type="transmembrane region" description="Helical" evidence="5">
    <location>
        <begin position="44"/>
        <end position="64"/>
    </location>
</feature>
<feature type="transmembrane region" description="Helical" evidence="5">
    <location>
        <begin position="71"/>
        <end position="90"/>
    </location>
</feature>
<dbReference type="PANTHER" id="PTHR46858:SF5">
    <property type="entry name" value="E3 UBIQUITIN-PROTEIN LIGASE APD1-RELATED"/>
    <property type="match status" value="1"/>
</dbReference>
<comment type="caution">
    <text evidence="7">The sequence shown here is derived from an EMBL/GenBank/DDBJ whole genome shotgun (WGS) entry which is preliminary data.</text>
</comment>
<keyword evidence="8" id="KW-1185">Reference proteome</keyword>
<evidence type="ECO:0000313" key="8">
    <source>
        <dbReference type="Proteomes" id="UP000187209"/>
    </source>
</evidence>
<sequence>MASAQTDENIEWIKISLKFAIPSLIVYSFCSYYLILWAKFNYPLVVPLGLILLLKLSNISISLIKARKYKFEWLIVTDTILKALFIALLFPAYFHYIRVIFAGIPLYASNILLTLITYKNPSNYAVCIHVFKTIIQWSYSVTFICISLRYEETIDWPWLYLFWPLWLIIALSCISVFFYIVLILALWIRERINILCPLWLFLNIFGISLTFGIFLANFCTFLNYEDKTAFIQGCAIFASYLLISALASLAIYKHAVQWIARIFSSLIEQAPQPPTIKKHLRNFHKSIFLSKISSTFYRTVNQKPQLQEEEKEKHSSVNSVKDCLICYTNECDSVLIPCGHGGICYDCSIKLLESGKDCHICRKSIEKVLKINNKDNAVIVTTEVENEVS</sequence>
<keyword evidence="5" id="KW-1133">Transmembrane helix</keyword>
<dbReference type="PROSITE" id="PS50089">
    <property type="entry name" value="ZF_RING_2"/>
    <property type="match status" value="1"/>
</dbReference>
<feature type="transmembrane region" description="Helical" evidence="5">
    <location>
        <begin position="162"/>
        <end position="188"/>
    </location>
</feature>
<feature type="transmembrane region" description="Helical" evidence="5">
    <location>
        <begin position="96"/>
        <end position="118"/>
    </location>
</feature>
<dbReference type="Proteomes" id="UP000187209">
    <property type="component" value="Unassembled WGS sequence"/>
</dbReference>
<dbReference type="Gene3D" id="3.30.40.10">
    <property type="entry name" value="Zinc/RING finger domain, C3HC4 (zinc finger)"/>
    <property type="match status" value="1"/>
</dbReference>
<evidence type="ECO:0000256" key="5">
    <source>
        <dbReference type="SAM" id="Phobius"/>
    </source>
</evidence>
<organism evidence="7 8">
    <name type="scientific">Stentor coeruleus</name>
    <dbReference type="NCBI Taxonomy" id="5963"/>
    <lineage>
        <taxon>Eukaryota</taxon>
        <taxon>Sar</taxon>
        <taxon>Alveolata</taxon>
        <taxon>Ciliophora</taxon>
        <taxon>Postciliodesmatophora</taxon>
        <taxon>Heterotrichea</taxon>
        <taxon>Heterotrichida</taxon>
        <taxon>Stentoridae</taxon>
        <taxon>Stentor</taxon>
    </lineage>
</organism>
<evidence type="ECO:0000313" key="7">
    <source>
        <dbReference type="EMBL" id="OMJ76713.1"/>
    </source>
</evidence>
<evidence type="ECO:0000259" key="6">
    <source>
        <dbReference type="PROSITE" id="PS50089"/>
    </source>
</evidence>
<dbReference type="GO" id="GO:0016567">
    <property type="term" value="P:protein ubiquitination"/>
    <property type="evidence" value="ECO:0007669"/>
    <property type="project" value="TreeGrafter"/>
</dbReference>
<feature type="domain" description="RING-type" evidence="6">
    <location>
        <begin position="323"/>
        <end position="362"/>
    </location>
</feature>
<proteinExistence type="predicted"/>
<dbReference type="SUPFAM" id="SSF57850">
    <property type="entry name" value="RING/U-box"/>
    <property type="match status" value="1"/>
</dbReference>
<dbReference type="AlphaFoldDB" id="A0A1R2BIV1"/>
<feature type="transmembrane region" description="Helical" evidence="5">
    <location>
        <begin position="200"/>
        <end position="224"/>
    </location>
</feature>
<dbReference type="OrthoDB" id="3045089at2759"/>
<evidence type="ECO:0000256" key="2">
    <source>
        <dbReference type="ARBA" id="ARBA00022771"/>
    </source>
</evidence>
<evidence type="ECO:0000256" key="3">
    <source>
        <dbReference type="ARBA" id="ARBA00022833"/>
    </source>
</evidence>